<dbReference type="RefSeq" id="WP_320508569.1">
    <property type="nucleotide sequence ID" value="NZ_JAXCLW010000002.1"/>
</dbReference>
<feature type="domain" description="Glucose/Sorbosone dehydrogenase" evidence="1">
    <location>
        <begin position="180"/>
        <end position="373"/>
    </location>
</feature>
<proteinExistence type="predicted"/>
<dbReference type="Gene3D" id="2.120.10.30">
    <property type="entry name" value="TolB, C-terminal domain"/>
    <property type="match status" value="1"/>
</dbReference>
<name>A0ABU5EBG9_9PROT</name>
<evidence type="ECO:0000259" key="1">
    <source>
        <dbReference type="Pfam" id="PF07995"/>
    </source>
</evidence>
<dbReference type="EMBL" id="JAXCLW010000002">
    <property type="protein sequence ID" value="MDY0883538.1"/>
    <property type="molecule type" value="Genomic_DNA"/>
</dbReference>
<reference evidence="2 3" key="1">
    <citation type="journal article" date="2016" name="Antonie Van Leeuwenhoek">
        <title>Dongia soli sp. nov., isolated from soil from Dokdo, Korea.</title>
        <authorList>
            <person name="Kim D.U."/>
            <person name="Lee H."/>
            <person name="Kim H."/>
            <person name="Kim S.G."/>
            <person name="Ka J.O."/>
        </authorList>
    </citation>
    <scope>NUCLEOTIDE SEQUENCE [LARGE SCALE GENOMIC DNA]</scope>
    <source>
        <strain evidence="2 3">D78</strain>
    </source>
</reference>
<dbReference type="InterPro" id="IPR011042">
    <property type="entry name" value="6-blade_b-propeller_TolB-like"/>
</dbReference>
<sequence>MMATGLSRKQGLCTTALASICLVTLTGCWDDGRDPKEQIGANPKLPEQQEYLFPPMHLASVVGWKNGETPTVPQGLQVKAIATGLAHPRSLYVLPNGDILVVESQKPEGEPIERPKDIVMGWVESLVTSGGDERGKESNRITLLRDTNGDGMPDQQSVFLDHLNSPFGVALVGNDLYVANTDAIMHYTYNPGDTKITSPGTLLTELPGGPIDHHWTKSLTASKDGTLLYVGVGSNSNITENGLEAEKNRADILEVDRASGRWRIFASGLRNPNGLSWEPQTGALWTVVNERDELGPDLVPDYMTSVKDGAFYGWPYSYYGQHVDPRVHPQRPDLVAKAIAPDYALSSHVAPLGMVFYTGDNLPETYRGGAFIGEHGSWDRPDLNGYKVVFVPFKDGKPSGMAQDFVTGFLNADNEARGRPVGLAVDKTGGLLIADDSGNTVWRVTAAGK</sequence>
<protein>
    <submittedName>
        <fullName evidence="2">Sorbosone dehydrogenase family protein</fullName>
    </submittedName>
</protein>
<organism evidence="2 3">
    <name type="scientific">Dongia soli</name>
    <dbReference type="NCBI Taxonomy" id="600628"/>
    <lineage>
        <taxon>Bacteria</taxon>
        <taxon>Pseudomonadati</taxon>
        <taxon>Pseudomonadota</taxon>
        <taxon>Alphaproteobacteria</taxon>
        <taxon>Rhodospirillales</taxon>
        <taxon>Dongiaceae</taxon>
        <taxon>Dongia</taxon>
    </lineage>
</organism>
<accession>A0ABU5EBG9</accession>
<dbReference type="InterPro" id="IPR011041">
    <property type="entry name" value="Quinoprot_gluc/sorb_DH_b-prop"/>
</dbReference>
<dbReference type="PANTHER" id="PTHR19328">
    <property type="entry name" value="HEDGEHOG-INTERACTING PROTEIN"/>
    <property type="match status" value="1"/>
</dbReference>
<evidence type="ECO:0000313" key="2">
    <source>
        <dbReference type="EMBL" id="MDY0883538.1"/>
    </source>
</evidence>
<dbReference type="SUPFAM" id="SSF50952">
    <property type="entry name" value="Soluble quinoprotein glucose dehydrogenase"/>
    <property type="match status" value="1"/>
</dbReference>
<dbReference type="Pfam" id="PF07995">
    <property type="entry name" value="GSDH"/>
    <property type="match status" value="1"/>
</dbReference>
<dbReference type="PANTHER" id="PTHR19328:SF55">
    <property type="entry name" value="BLR6566 PROTEIN"/>
    <property type="match status" value="1"/>
</dbReference>
<gene>
    <name evidence="2" type="ORF">SMD27_11845</name>
</gene>
<dbReference type="Proteomes" id="UP001279642">
    <property type="component" value="Unassembled WGS sequence"/>
</dbReference>
<comment type="caution">
    <text evidence="2">The sequence shown here is derived from an EMBL/GenBank/DDBJ whole genome shotgun (WGS) entry which is preliminary data.</text>
</comment>
<keyword evidence="3" id="KW-1185">Reference proteome</keyword>
<evidence type="ECO:0000313" key="3">
    <source>
        <dbReference type="Proteomes" id="UP001279642"/>
    </source>
</evidence>
<dbReference type="InterPro" id="IPR012938">
    <property type="entry name" value="Glc/Sorbosone_DH"/>
</dbReference>